<dbReference type="Pfam" id="PF00809">
    <property type="entry name" value="Pterin_bind"/>
    <property type="match status" value="1"/>
</dbReference>
<evidence type="ECO:0000256" key="4">
    <source>
        <dbReference type="ARBA" id="ARBA00012458"/>
    </source>
</evidence>
<keyword evidence="12" id="KW-1185">Reference proteome</keyword>
<keyword evidence="7 9" id="KW-0460">Magnesium</keyword>
<keyword evidence="5 9" id="KW-0808">Transferase</keyword>
<dbReference type="PROSITE" id="PS50972">
    <property type="entry name" value="PTERIN_BINDING"/>
    <property type="match status" value="1"/>
</dbReference>
<comment type="cofactor">
    <cofactor evidence="2 9">
        <name>Mg(2+)</name>
        <dbReference type="ChEBI" id="CHEBI:18420"/>
    </cofactor>
</comment>
<dbReference type="Gene3D" id="3.20.20.20">
    <property type="entry name" value="Dihydropteroate synthase-like"/>
    <property type="match status" value="1"/>
</dbReference>
<comment type="catalytic activity">
    <reaction evidence="1">
        <text>(7,8-dihydropterin-6-yl)methyl diphosphate + 4-aminobenzoate = 7,8-dihydropteroate + diphosphate</text>
        <dbReference type="Rhea" id="RHEA:19949"/>
        <dbReference type="ChEBI" id="CHEBI:17836"/>
        <dbReference type="ChEBI" id="CHEBI:17839"/>
        <dbReference type="ChEBI" id="CHEBI:33019"/>
        <dbReference type="ChEBI" id="CHEBI:72950"/>
        <dbReference type="EC" id="2.5.1.15"/>
    </reaction>
</comment>
<dbReference type="EC" id="2.5.1.15" evidence="4 9"/>
<evidence type="ECO:0000256" key="1">
    <source>
        <dbReference type="ARBA" id="ARBA00000012"/>
    </source>
</evidence>
<gene>
    <name evidence="11" type="primary">folP</name>
    <name evidence="11" type="ORF">ACFFGH_22155</name>
</gene>
<dbReference type="PROSITE" id="PS00792">
    <property type="entry name" value="DHPS_1"/>
    <property type="match status" value="1"/>
</dbReference>
<name>A0ABV6RXC2_9GAMM</name>
<dbReference type="PANTHER" id="PTHR20941">
    <property type="entry name" value="FOLATE SYNTHESIS PROTEINS"/>
    <property type="match status" value="1"/>
</dbReference>
<dbReference type="InterPro" id="IPR011005">
    <property type="entry name" value="Dihydropteroate_synth-like_sf"/>
</dbReference>
<dbReference type="PANTHER" id="PTHR20941:SF1">
    <property type="entry name" value="FOLIC ACID SYNTHESIS PROTEIN FOL1"/>
    <property type="match status" value="1"/>
</dbReference>
<keyword evidence="8 9" id="KW-0289">Folate biosynthesis</keyword>
<evidence type="ECO:0000259" key="10">
    <source>
        <dbReference type="PROSITE" id="PS50972"/>
    </source>
</evidence>
<evidence type="ECO:0000256" key="8">
    <source>
        <dbReference type="ARBA" id="ARBA00022909"/>
    </source>
</evidence>
<protein>
    <recommendedName>
        <fullName evidence="4 9">Dihydropteroate synthase</fullName>
        <shortName evidence="9">DHPS</shortName>
        <ecNumber evidence="4 9">2.5.1.15</ecNumber>
    </recommendedName>
    <alternativeName>
        <fullName evidence="9">Dihydropteroate pyrophosphorylase</fullName>
    </alternativeName>
</protein>
<evidence type="ECO:0000313" key="11">
    <source>
        <dbReference type="EMBL" id="MFC0680543.1"/>
    </source>
</evidence>
<keyword evidence="6 9" id="KW-0479">Metal-binding</keyword>
<comment type="function">
    <text evidence="9">Catalyzes the condensation of para-aminobenzoate (pABA) with 6-hydroxymethyl-7,8-dihydropterin diphosphate (DHPt-PP) to form 7,8-dihydropteroate (H2Pte), the immediate precursor of folate derivatives.</text>
</comment>
<evidence type="ECO:0000256" key="6">
    <source>
        <dbReference type="ARBA" id="ARBA00022723"/>
    </source>
</evidence>
<feature type="domain" description="Pterin-binding" evidence="10">
    <location>
        <begin position="4"/>
        <end position="258"/>
    </location>
</feature>
<dbReference type="CDD" id="cd00739">
    <property type="entry name" value="DHPS"/>
    <property type="match status" value="1"/>
</dbReference>
<proteinExistence type="inferred from homology"/>
<reference evidence="11 12" key="1">
    <citation type="submission" date="2024-09" db="EMBL/GenBank/DDBJ databases">
        <authorList>
            <person name="Sun Q."/>
            <person name="Mori K."/>
        </authorList>
    </citation>
    <scope>NUCLEOTIDE SEQUENCE [LARGE SCALE GENOMIC DNA]</scope>
    <source>
        <strain evidence="11 12">KCTC 23076</strain>
    </source>
</reference>
<dbReference type="SUPFAM" id="SSF51717">
    <property type="entry name" value="Dihydropteroate synthetase-like"/>
    <property type="match status" value="1"/>
</dbReference>
<evidence type="ECO:0000313" key="12">
    <source>
        <dbReference type="Proteomes" id="UP001589896"/>
    </source>
</evidence>
<evidence type="ECO:0000256" key="9">
    <source>
        <dbReference type="RuleBase" id="RU361205"/>
    </source>
</evidence>
<dbReference type="RefSeq" id="WP_386672373.1">
    <property type="nucleotide sequence ID" value="NZ_JBHLTG010000005.1"/>
</dbReference>
<sequence length="268" mass="27913">MPRPLIVGVLNVTPDSFSDGGRWDAPAAAIARGIELHRQGADLVDVGGESTRPGADRIPPEVERERVVPVIAELTAAGVTVSVDTLNGSTAAAAVEAGAAYINDVSGGLADPSMAAVVVNSGAWFIASHWRGPSASMETLADYDDVVADVRDELRRRLDALIEVGADPERLIVDPGLGFAKRGEHNWRLLAHLPELASLGHPVLVGASRKRFLGELLPEGASVEDRDAPTAVVSALAARAGAWGVRVHDVPSTVTALNVVDAWDGGLA</sequence>
<evidence type="ECO:0000256" key="3">
    <source>
        <dbReference type="ARBA" id="ARBA00004763"/>
    </source>
</evidence>
<dbReference type="InterPro" id="IPR045031">
    <property type="entry name" value="DHP_synth-like"/>
</dbReference>
<dbReference type="EMBL" id="JBHLTG010000005">
    <property type="protein sequence ID" value="MFC0680543.1"/>
    <property type="molecule type" value="Genomic_DNA"/>
</dbReference>
<dbReference type="InterPro" id="IPR000489">
    <property type="entry name" value="Pterin-binding_dom"/>
</dbReference>
<evidence type="ECO:0000256" key="2">
    <source>
        <dbReference type="ARBA" id="ARBA00001946"/>
    </source>
</evidence>
<dbReference type="PROSITE" id="PS00793">
    <property type="entry name" value="DHPS_2"/>
    <property type="match status" value="1"/>
</dbReference>
<evidence type="ECO:0000256" key="5">
    <source>
        <dbReference type="ARBA" id="ARBA00022679"/>
    </source>
</evidence>
<dbReference type="Proteomes" id="UP001589896">
    <property type="component" value="Unassembled WGS sequence"/>
</dbReference>
<evidence type="ECO:0000256" key="7">
    <source>
        <dbReference type="ARBA" id="ARBA00022842"/>
    </source>
</evidence>
<accession>A0ABV6RXC2</accession>
<dbReference type="GO" id="GO:0004156">
    <property type="term" value="F:dihydropteroate synthase activity"/>
    <property type="evidence" value="ECO:0007669"/>
    <property type="project" value="UniProtKB-EC"/>
</dbReference>
<comment type="pathway">
    <text evidence="3 9">Cofactor biosynthesis; tetrahydrofolate biosynthesis; 7,8-dihydrofolate from 2-amino-4-hydroxy-6-hydroxymethyl-7,8-dihydropteridine diphosphate and 4-aminobenzoate: step 1/2.</text>
</comment>
<dbReference type="NCBIfam" id="TIGR01496">
    <property type="entry name" value="DHPS"/>
    <property type="match status" value="1"/>
</dbReference>
<comment type="similarity">
    <text evidence="9">Belongs to the DHPS family.</text>
</comment>
<dbReference type="InterPro" id="IPR006390">
    <property type="entry name" value="DHP_synth_dom"/>
</dbReference>
<organism evidence="11 12">
    <name type="scientific">Lysobacter korlensis</name>
    <dbReference type="NCBI Taxonomy" id="553636"/>
    <lineage>
        <taxon>Bacteria</taxon>
        <taxon>Pseudomonadati</taxon>
        <taxon>Pseudomonadota</taxon>
        <taxon>Gammaproteobacteria</taxon>
        <taxon>Lysobacterales</taxon>
        <taxon>Lysobacteraceae</taxon>
        <taxon>Lysobacter</taxon>
    </lineage>
</organism>
<comment type="caution">
    <text evidence="11">The sequence shown here is derived from an EMBL/GenBank/DDBJ whole genome shotgun (WGS) entry which is preliminary data.</text>
</comment>